<dbReference type="PROSITE" id="PS51318">
    <property type="entry name" value="TAT"/>
    <property type="match status" value="1"/>
</dbReference>
<proteinExistence type="predicted"/>
<reference evidence="3 4" key="1">
    <citation type="journal article" date="2019" name="Int. J. Syst. Evol. Microbiol.">
        <title>The Global Catalogue of Microorganisms (GCM) 10K type strain sequencing project: providing services to taxonomists for standard genome sequencing and annotation.</title>
        <authorList>
            <consortium name="The Broad Institute Genomics Platform"/>
            <consortium name="The Broad Institute Genome Sequencing Center for Infectious Disease"/>
            <person name="Wu L."/>
            <person name="Ma J."/>
        </authorList>
    </citation>
    <scope>NUCLEOTIDE SEQUENCE [LARGE SCALE GENOMIC DNA]</scope>
    <source>
        <strain evidence="3 4">JCM 6833</strain>
    </source>
</reference>
<dbReference type="RefSeq" id="WP_344546389.1">
    <property type="nucleotide sequence ID" value="NZ_BAAATD010000010.1"/>
</dbReference>
<dbReference type="InterPro" id="IPR006311">
    <property type="entry name" value="TAT_signal"/>
</dbReference>
<feature type="chain" id="PRO_5047317610" evidence="1">
    <location>
        <begin position="25"/>
        <end position="410"/>
    </location>
</feature>
<name>A0ABN3QA94_9ACTN</name>
<feature type="domain" description="ER-bound oxygenase mpaB/mpaB'/Rubber oxygenase catalytic" evidence="2">
    <location>
        <begin position="130"/>
        <end position="347"/>
    </location>
</feature>
<protein>
    <submittedName>
        <fullName evidence="3">Oxygenase MpaB family protein</fullName>
    </submittedName>
</protein>
<dbReference type="EMBL" id="BAAATD010000010">
    <property type="protein sequence ID" value="GAA2620902.1"/>
    <property type="molecule type" value="Genomic_DNA"/>
</dbReference>
<feature type="signal peptide" evidence="1">
    <location>
        <begin position="1"/>
        <end position="24"/>
    </location>
</feature>
<dbReference type="Proteomes" id="UP001501509">
    <property type="component" value="Unassembled WGS sequence"/>
</dbReference>
<keyword evidence="4" id="KW-1185">Reference proteome</keyword>
<dbReference type="InterPro" id="IPR037473">
    <property type="entry name" value="Lcp-like"/>
</dbReference>
<evidence type="ECO:0000313" key="4">
    <source>
        <dbReference type="Proteomes" id="UP001501509"/>
    </source>
</evidence>
<evidence type="ECO:0000313" key="3">
    <source>
        <dbReference type="EMBL" id="GAA2620902.1"/>
    </source>
</evidence>
<sequence length="410" mass="44937">MEKPSRRNVLMAGGTLGAFGAVSAATPAQAWTWSPKGSVAGTGAGADPRWVWDEEADPLVASLLDRGAVPEVNKLLRTWTKNGQPLPSGLPADLRDFMERARRLPSWADQGKLATAVGFNEKRGLYLGVTYGFASGMMSTVIPREARAVYYSKGGADMKDRITKTAKLGYDIGTSNAYKPDGEMIVTCVKTRLAHAGVRHLLPKSPYWSKVADEEIPISQRDMMVTWHSLPTTVMQNLVKWKVPIPAAESEAFLHTWQLSAHMLGIRDEYIPKSWAEANAQAEQILTPVLAPTPEGVKLADILLNLGATIDGGLLTKPILGSLTRYVLGDEIAGWLKIRRDPLWDPLFEVAWEPFVAVREGLLSLEKAPGALQKAYWAFDEILRIGALLFLSEGKLPISIEIPDTNNPHH</sequence>
<dbReference type="InterPro" id="IPR018713">
    <property type="entry name" value="MPAB/Lcp_cat_dom"/>
</dbReference>
<evidence type="ECO:0000259" key="2">
    <source>
        <dbReference type="Pfam" id="PF09995"/>
    </source>
</evidence>
<evidence type="ECO:0000256" key="1">
    <source>
        <dbReference type="SAM" id="SignalP"/>
    </source>
</evidence>
<comment type="caution">
    <text evidence="3">The sequence shown here is derived from an EMBL/GenBank/DDBJ whole genome shotgun (WGS) entry which is preliminary data.</text>
</comment>
<organism evidence="3 4">
    <name type="scientific">Actinomadura fulvescens</name>
    <dbReference type="NCBI Taxonomy" id="46160"/>
    <lineage>
        <taxon>Bacteria</taxon>
        <taxon>Bacillati</taxon>
        <taxon>Actinomycetota</taxon>
        <taxon>Actinomycetes</taxon>
        <taxon>Streptosporangiales</taxon>
        <taxon>Thermomonosporaceae</taxon>
        <taxon>Actinomadura</taxon>
    </lineage>
</organism>
<gene>
    <name evidence="3" type="ORF">GCM10010411_65990</name>
</gene>
<dbReference type="PANTHER" id="PTHR37539">
    <property type="entry name" value="SECRETED PROTEIN-RELATED"/>
    <property type="match status" value="1"/>
</dbReference>
<dbReference type="PANTHER" id="PTHR37539:SF1">
    <property type="entry name" value="ER-BOUND OXYGENASE MPAB_MPAB'_RUBBER OXYGENASE CATALYTIC DOMAIN-CONTAINING PROTEIN"/>
    <property type="match status" value="1"/>
</dbReference>
<accession>A0ABN3QA94</accession>
<dbReference type="Pfam" id="PF09995">
    <property type="entry name" value="MPAB_Lcp_cat"/>
    <property type="match status" value="1"/>
</dbReference>
<keyword evidence="1" id="KW-0732">Signal</keyword>